<keyword evidence="4" id="KW-0808">Transferase</keyword>
<dbReference type="InterPro" id="IPR001173">
    <property type="entry name" value="Glyco_trans_2-like"/>
</dbReference>
<dbReference type="CDD" id="cd04184">
    <property type="entry name" value="GT2_RfbC_Mx_like"/>
    <property type="match status" value="1"/>
</dbReference>
<dbReference type="InterPro" id="IPR029063">
    <property type="entry name" value="SAM-dependent_MTases_sf"/>
</dbReference>
<dbReference type="Gene3D" id="3.40.50.150">
    <property type="entry name" value="Vaccinia Virus protein VP39"/>
    <property type="match status" value="1"/>
</dbReference>
<evidence type="ECO:0000259" key="3">
    <source>
        <dbReference type="Pfam" id="PF22772"/>
    </source>
</evidence>
<dbReference type="SUPFAM" id="SSF53756">
    <property type="entry name" value="UDP-Glycosyltransferase/glycogen phosphorylase"/>
    <property type="match status" value="1"/>
</dbReference>
<dbReference type="Gene3D" id="3.90.550.10">
    <property type="entry name" value="Spore Coat Polysaccharide Biosynthesis Protein SpsA, Chain A"/>
    <property type="match status" value="1"/>
</dbReference>
<sequence length="1427" mass="158127">MNMTYKEPTASQFIFDLNPERKSLAEIFQAHDGNLSDKWEQYLSIYEMVLAPRVAQNRPLHLLEIGVQNGGSLQIWSKYLPSGSTVTGIDIDPACANLSLGDLIQIHIGDASSEEELTRLLGEKTFDIIVDDGSHRSDHIIATFKACFGRLNHGGAFIIEDLHASYVDSLGGGFHQPKAAVEWLKALIDAVNIDYLNSVEADALSQIIGMNVRELGVKLARVSFYDSVAVIEAAQEMRENKFRRVMGGKIADVSRLERQIKSLPPSQLRSLILNPSALEVFGSRLLEELTETNERLKKRELEKNEIEELARSLTSEVNELSAAKMEALDAERGLKNEIRQLNSRLGVAGKISEDLRRQVAEIENRWRTANGRAEHAENEHRAAIELVSRAEEFRQASLEQAFRAEQELHAVRTSTTWKAMTLFGPRVPSPLRTTIRRAAKLTWWVWTGQVRTKLETWLRSRAENEVADPKPEATMAEATMAAKDIAVSGSPSVLPSNLELSVQDRYEQWQRTHTASASTLFLQNRIGRAFKSQPIFSILVPAFKTPLDVFCAMIQSVLEQSYEKWQLCLVIVDESGHSKELVRVAEDLAKKDSRFRVKVLAENLGISGNSNAALELVAGDWVVLLDHDDELSRDALFELARAANANPDLNFIYSDKDMLSRDGSERFNPLFKPGWSPDILLNANYLTHVCAIRSDRLREINGWDPSTDGAQDWDLFLRVIDSKERVKHIPKVLYHWRIIETSVSSGGFDVKPYAAQGQIKTLVKYLPKAGWPNAEPKFEDGQIRIQWNASNEATVLLLVCGGEISSKHLSAAEGLNASVGSLQETEELYRKIDDLIAANNASLIILVDAGFQPAHQDSLRELIAPMSNPLIAMTAGRVISADGTLLEFGTFIRNGHAYPAFRGEPSHYFIPGGSASWYRNASASSAGALAFRRADWKAVGGFMAFAGEGRPDIAFSLAILESQTRGRLLLNPYALFHSAANSSIFERIAGRAISTEFVKSKLPFGDPFLSPAVDIETRPGVPQIPVSTEEQAVPQGHDFFAEARYVASAFDATAAQIRESIKDCNNSLPGPLRSIAWFIPSFTVPFYGGIYTILRAADYMYQRHDVRPMFIVLGDASVEEITARIRLAFPELANSAVVLSIRSVSDPLPALGELDAAVATLWTTAFLVLKLRSVRRKFYFVQDWEPLFYPAGTISAAVEATYRFGFHAICNTPSLASSYSELGGVAEYFMPAIDSAVFHSEGRPARLPNSPFVLVCYARPGTPRNCFEALGEALKKIKDCYGKRVEIVTAGQSWDPAPYGLAGLINNLGLLSYEETGALYRAADAGLVAMATRHPSYLPFELMASGAAVITNRNSTTAWLLRDKENCLLFEMTASDIFEAVSRLIEEPSLRNSLVANARQCIDKHHSSWDGTCLKIFDVIDRVCKTA</sequence>
<dbReference type="Proteomes" id="UP000281118">
    <property type="component" value="Unassembled WGS sequence"/>
</dbReference>
<dbReference type="SUPFAM" id="SSF53335">
    <property type="entry name" value="S-adenosyl-L-methionine-dependent methyltransferases"/>
    <property type="match status" value="1"/>
</dbReference>
<organism evidence="4 5">
    <name type="scientific">Variovorax guangxiensis</name>
    <dbReference type="NCBI Taxonomy" id="1775474"/>
    <lineage>
        <taxon>Bacteria</taxon>
        <taxon>Pseudomonadati</taxon>
        <taxon>Pseudomonadota</taxon>
        <taxon>Betaproteobacteria</taxon>
        <taxon>Burkholderiales</taxon>
        <taxon>Comamonadaceae</taxon>
        <taxon>Variovorax</taxon>
    </lineage>
</organism>
<dbReference type="InterPro" id="IPR050834">
    <property type="entry name" value="Glycosyltransf_2"/>
</dbReference>
<dbReference type="PANTHER" id="PTHR43685">
    <property type="entry name" value="GLYCOSYLTRANSFERASE"/>
    <property type="match status" value="1"/>
</dbReference>
<feature type="domain" description="Glycosyltransferase 2-like" evidence="2">
    <location>
        <begin position="537"/>
        <end position="649"/>
    </location>
</feature>
<comment type="caution">
    <text evidence="4">The sequence shown here is derived from an EMBL/GenBank/DDBJ whole genome shotgun (WGS) entry which is preliminary data.</text>
</comment>
<feature type="coiled-coil region" evidence="1">
    <location>
        <begin position="286"/>
        <end position="379"/>
    </location>
</feature>
<reference evidence="4 5" key="1">
    <citation type="submission" date="2018-12" db="EMBL/GenBank/DDBJ databases">
        <title>The genome sequences of Variovorax guangxiensis DSM 27352.</title>
        <authorList>
            <person name="Gao J."/>
            <person name="Sun J."/>
        </authorList>
    </citation>
    <scope>NUCLEOTIDE SEQUENCE [LARGE SCALE GENOMIC DNA]</scope>
    <source>
        <strain evidence="4 5">DSM 27352</strain>
    </source>
</reference>
<dbReference type="Pfam" id="PF13578">
    <property type="entry name" value="Methyltransf_24"/>
    <property type="match status" value="1"/>
</dbReference>
<dbReference type="Pfam" id="PF22772">
    <property type="entry name" value="WsaF_C"/>
    <property type="match status" value="1"/>
</dbReference>
<gene>
    <name evidence="4" type="ORF">EJP67_10100</name>
</gene>
<dbReference type="Gene3D" id="3.40.50.11090">
    <property type="match status" value="1"/>
</dbReference>
<keyword evidence="1" id="KW-0175">Coiled coil</keyword>
<feature type="domain" description="WsaF C-terminal" evidence="3">
    <location>
        <begin position="1254"/>
        <end position="1381"/>
    </location>
</feature>
<name>A0A3S1A2J3_9BURK</name>
<dbReference type="OrthoDB" id="9816564at2"/>
<dbReference type="InterPro" id="IPR029044">
    <property type="entry name" value="Nucleotide-diphossugar_trans"/>
</dbReference>
<dbReference type="SUPFAM" id="SSF53448">
    <property type="entry name" value="Nucleotide-diphospho-sugar transferases"/>
    <property type="match status" value="2"/>
</dbReference>
<proteinExistence type="predicted"/>
<dbReference type="CDD" id="cd02440">
    <property type="entry name" value="AdoMet_MTases"/>
    <property type="match status" value="1"/>
</dbReference>
<dbReference type="EMBL" id="RXFT01000003">
    <property type="protein sequence ID" value="RUR67413.1"/>
    <property type="molecule type" value="Genomic_DNA"/>
</dbReference>
<protein>
    <submittedName>
        <fullName evidence="4">Glycosyltransferase</fullName>
    </submittedName>
</protein>
<evidence type="ECO:0000313" key="4">
    <source>
        <dbReference type="EMBL" id="RUR67413.1"/>
    </source>
</evidence>
<dbReference type="Gene3D" id="3.40.50.2000">
    <property type="entry name" value="Glycogen Phosphorylase B"/>
    <property type="match status" value="1"/>
</dbReference>
<dbReference type="Pfam" id="PF00535">
    <property type="entry name" value="Glycos_transf_2"/>
    <property type="match status" value="1"/>
</dbReference>
<evidence type="ECO:0000256" key="1">
    <source>
        <dbReference type="SAM" id="Coils"/>
    </source>
</evidence>
<dbReference type="PANTHER" id="PTHR43685:SF2">
    <property type="entry name" value="GLYCOSYLTRANSFERASE 2-LIKE DOMAIN-CONTAINING PROTEIN"/>
    <property type="match status" value="1"/>
</dbReference>
<accession>A0A3S1A2J3</accession>
<dbReference type="InterPro" id="IPR055050">
    <property type="entry name" value="WsaF_C"/>
</dbReference>
<evidence type="ECO:0000259" key="2">
    <source>
        <dbReference type="Pfam" id="PF00535"/>
    </source>
</evidence>
<evidence type="ECO:0000313" key="5">
    <source>
        <dbReference type="Proteomes" id="UP000281118"/>
    </source>
</evidence>
<dbReference type="CDD" id="cd03801">
    <property type="entry name" value="GT4_PimA-like"/>
    <property type="match status" value="1"/>
</dbReference>
<dbReference type="GO" id="GO:0016740">
    <property type="term" value="F:transferase activity"/>
    <property type="evidence" value="ECO:0007669"/>
    <property type="project" value="UniProtKB-KW"/>
</dbReference>